<dbReference type="AlphaFoldDB" id="A0A4E0RET8"/>
<comment type="subcellular location">
    <subcellularLocation>
        <location evidence="1">Membrane</location>
        <topology evidence="1">Single-pass type II membrane protein</topology>
    </subcellularLocation>
</comment>
<name>A0A4E0RET8_FASHE</name>
<keyword evidence="8" id="KW-1185">Reference proteome</keyword>
<dbReference type="GO" id="GO:0016263">
    <property type="term" value="F:glycoprotein-N-acetylgalactosamine 3-beta-galactosyltransferase activity"/>
    <property type="evidence" value="ECO:0007669"/>
    <property type="project" value="TreeGrafter"/>
</dbReference>
<evidence type="ECO:0000256" key="4">
    <source>
        <dbReference type="ARBA" id="ARBA00022968"/>
    </source>
</evidence>
<dbReference type="GO" id="GO:0016020">
    <property type="term" value="C:membrane"/>
    <property type="evidence" value="ECO:0007669"/>
    <property type="project" value="UniProtKB-SubCell"/>
</dbReference>
<protein>
    <submittedName>
        <fullName evidence="7">Glycoprotein-N-acetylgalactosamine 3-beta-galactosyltransferase</fullName>
    </submittedName>
</protein>
<dbReference type="EMBL" id="JXXN02000875">
    <property type="protein sequence ID" value="THD26073.1"/>
    <property type="molecule type" value="Genomic_DNA"/>
</dbReference>
<keyword evidence="3" id="KW-0812">Transmembrane</keyword>
<organism evidence="7 8">
    <name type="scientific">Fasciola hepatica</name>
    <name type="common">Liver fluke</name>
    <dbReference type="NCBI Taxonomy" id="6192"/>
    <lineage>
        <taxon>Eukaryota</taxon>
        <taxon>Metazoa</taxon>
        <taxon>Spiralia</taxon>
        <taxon>Lophotrochozoa</taxon>
        <taxon>Platyhelminthes</taxon>
        <taxon>Trematoda</taxon>
        <taxon>Digenea</taxon>
        <taxon>Plagiorchiida</taxon>
        <taxon>Echinostomata</taxon>
        <taxon>Echinostomatoidea</taxon>
        <taxon>Fasciolidae</taxon>
        <taxon>Fasciola</taxon>
    </lineage>
</organism>
<comment type="similarity">
    <text evidence="2">Belongs to the glycosyltransferase 31 family. Beta3-Gal-T subfamily.</text>
</comment>
<sequence>MSRAALKLIIAGLKMDPSCAGTEAGGAEDVRLGTCAEKVGVKLVDSLDSDGYERFHPFSALGMVNHVNSDNPGWYKSYNYHKILTGYRCCSNLSVTFHYVSPEDMNLYEFFLYRLRLAAV</sequence>
<dbReference type="Proteomes" id="UP000230066">
    <property type="component" value="Unassembled WGS sequence"/>
</dbReference>
<keyword evidence="5" id="KW-1133">Transmembrane helix</keyword>
<comment type="caution">
    <text evidence="7">The sequence shown here is derived from an EMBL/GenBank/DDBJ whole genome shotgun (WGS) entry which is preliminary data.</text>
</comment>
<evidence type="ECO:0000256" key="2">
    <source>
        <dbReference type="ARBA" id="ARBA00006462"/>
    </source>
</evidence>
<evidence type="ECO:0000313" key="7">
    <source>
        <dbReference type="EMBL" id="THD26073.1"/>
    </source>
</evidence>
<evidence type="ECO:0000256" key="5">
    <source>
        <dbReference type="ARBA" id="ARBA00022989"/>
    </source>
</evidence>
<dbReference type="PANTHER" id="PTHR23033:SF14">
    <property type="entry name" value="GLYCOPROTEIN-N-ACETYLGALACTOSAMINE 3-BETA-GALACTOSYLTRANSFERASE 1-RELATED"/>
    <property type="match status" value="1"/>
</dbReference>
<accession>A0A4E0RET8</accession>
<proteinExistence type="inferred from homology"/>
<evidence type="ECO:0000256" key="6">
    <source>
        <dbReference type="ARBA" id="ARBA00023136"/>
    </source>
</evidence>
<reference evidence="7" key="1">
    <citation type="submission" date="2019-03" db="EMBL/GenBank/DDBJ databases">
        <title>Improved annotation for the trematode Fasciola hepatica.</title>
        <authorList>
            <person name="Choi Y.-J."/>
            <person name="Martin J."/>
            <person name="Mitreva M."/>
        </authorList>
    </citation>
    <scope>NUCLEOTIDE SEQUENCE [LARGE SCALE GENOMIC DNA]</scope>
</reference>
<evidence type="ECO:0000256" key="1">
    <source>
        <dbReference type="ARBA" id="ARBA00004606"/>
    </source>
</evidence>
<evidence type="ECO:0000256" key="3">
    <source>
        <dbReference type="ARBA" id="ARBA00022692"/>
    </source>
</evidence>
<keyword evidence="6" id="KW-0472">Membrane</keyword>
<evidence type="ECO:0000313" key="8">
    <source>
        <dbReference type="Proteomes" id="UP000230066"/>
    </source>
</evidence>
<keyword evidence="4" id="KW-0735">Signal-anchor</keyword>
<gene>
    <name evidence="7" type="ORF">D915_003090</name>
</gene>
<dbReference type="InterPro" id="IPR026050">
    <property type="entry name" value="C1GALT1/C1GALT1_chp1"/>
</dbReference>
<dbReference type="PANTHER" id="PTHR23033">
    <property type="entry name" value="BETA1,3-GALACTOSYLTRANSFERASE"/>
    <property type="match status" value="1"/>
</dbReference>